<reference evidence="2" key="1">
    <citation type="submission" date="2023-08" db="EMBL/GenBank/DDBJ databases">
        <authorList>
            <person name="Alioto T."/>
            <person name="Alioto T."/>
            <person name="Gomez Garrido J."/>
        </authorList>
    </citation>
    <scope>NUCLEOTIDE SEQUENCE</scope>
</reference>
<evidence type="ECO:0000313" key="2">
    <source>
        <dbReference type="EMBL" id="CAJ1050228.1"/>
    </source>
</evidence>
<evidence type="ECO:0000256" key="1">
    <source>
        <dbReference type="SAM" id="MobiDB-lite"/>
    </source>
</evidence>
<sequence length="74" mass="8514">MVHLTPSFSWTINLLHRASERAREREREGEISLNNSEALSDLDIWTYLNLEIPDPSPLLNQFQSGPGAGPRRRR</sequence>
<proteinExistence type="predicted"/>
<dbReference type="AlphaFoldDB" id="A0AAV1ENV2"/>
<keyword evidence="3" id="KW-1185">Reference proteome</keyword>
<accession>A0AAV1ENV2</accession>
<name>A0AAV1ENV2_XYRNO</name>
<dbReference type="Proteomes" id="UP001178508">
    <property type="component" value="Chromosome 2"/>
</dbReference>
<evidence type="ECO:0000313" key="3">
    <source>
        <dbReference type="Proteomes" id="UP001178508"/>
    </source>
</evidence>
<organism evidence="2 3">
    <name type="scientific">Xyrichtys novacula</name>
    <name type="common">Pearly razorfish</name>
    <name type="synonym">Hemipteronotus novacula</name>
    <dbReference type="NCBI Taxonomy" id="13765"/>
    <lineage>
        <taxon>Eukaryota</taxon>
        <taxon>Metazoa</taxon>
        <taxon>Chordata</taxon>
        <taxon>Craniata</taxon>
        <taxon>Vertebrata</taxon>
        <taxon>Euteleostomi</taxon>
        <taxon>Actinopterygii</taxon>
        <taxon>Neopterygii</taxon>
        <taxon>Teleostei</taxon>
        <taxon>Neoteleostei</taxon>
        <taxon>Acanthomorphata</taxon>
        <taxon>Eupercaria</taxon>
        <taxon>Labriformes</taxon>
        <taxon>Labridae</taxon>
        <taxon>Xyrichtys</taxon>
    </lineage>
</organism>
<protein>
    <submittedName>
        <fullName evidence="2">Uncharacterized protein</fullName>
    </submittedName>
</protein>
<feature type="region of interest" description="Disordered" evidence="1">
    <location>
        <begin position="55"/>
        <end position="74"/>
    </location>
</feature>
<dbReference type="EMBL" id="OY660865">
    <property type="protein sequence ID" value="CAJ1050228.1"/>
    <property type="molecule type" value="Genomic_DNA"/>
</dbReference>
<gene>
    <name evidence="2" type="ORF">XNOV1_A014427</name>
</gene>